<proteinExistence type="predicted"/>
<name>A0A409XGJ4_PSICY</name>
<dbReference type="AlphaFoldDB" id="A0A409XGJ4"/>
<dbReference type="Proteomes" id="UP000283269">
    <property type="component" value="Unassembled WGS sequence"/>
</dbReference>
<gene>
    <name evidence="1" type="ORF">CVT25_004787</name>
</gene>
<accession>A0A409XGJ4</accession>
<organism evidence="1 2">
    <name type="scientific">Psilocybe cyanescens</name>
    <dbReference type="NCBI Taxonomy" id="93625"/>
    <lineage>
        <taxon>Eukaryota</taxon>
        <taxon>Fungi</taxon>
        <taxon>Dikarya</taxon>
        <taxon>Basidiomycota</taxon>
        <taxon>Agaricomycotina</taxon>
        <taxon>Agaricomycetes</taxon>
        <taxon>Agaricomycetidae</taxon>
        <taxon>Agaricales</taxon>
        <taxon>Agaricineae</taxon>
        <taxon>Strophariaceae</taxon>
        <taxon>Psilocybe</taxon>
    </lineage>
</organism>
<comment type="caution">
    <text evidence="1">The sequence shown here is derived from an EMBL/GenBank/DDBJ whole genome shotgun (WGS) entry which is preliminary data.</text>
</comment>
<protein>
    <submittedName>
        <fullName evidence="1">Uncharacterized protein</fullName>
    </submittedName>
</protein>
<evidence type="ECO:0000313" key="2">
    <source>
        <dbReference type="Proteomes" id="UP000283269"/>
    </source>
</evidence>
<dbReference type="InParanoid" id="A0A409XGJ4"/>
<keyword evidence="2" id="KW-1185">Reference proteome</keyword>
<dbReference type="EMBL" id="NHYD01001794">
    <property type="protein sequence ID" value="PPQ89872.1"/>
    <property type="molecule type" value="Genomic_DNA"/>
</dbReference>
<reference evidence="1 2" key="1">
    <citation type="journal article" date="2018" name="Evol. Lett.">
        <title>Horizontal gene cluster transfer increased hallucinogenic mushroom diversity.</title>
        <authorList>
            <person name="Reynolds H.T."/>
            <person name="Vijayakumar V."/>
            <person name="Gluck-Thaler E."/>
            <person name="Korotkin H.B."/>
            <person name="Matheny P.B."/>
            <person name="Slot J.C."/>
        </authorList>
    </citation>
    <scope>NUCLEOTIDE SEQUENCE [LARGE SCALE GENOMIC DNA]</scope>
    <source>
        <strain evidence="1 2">2631</strain>
    </source>
</reference>
<sequence>MSTFNDHAEKTEIERSQLDIVSKPKAATCFLSYINDIRKLDSLKDITPRPSWHAIKDDAGFSTS</sequence>
<evidence type="ECO:0000313" key="1">
    <source>
        <dbReference type="EMBL" id="PPQ89872.1"/>
    </source>
</evidence>